<dbReference type="RefSeq" id="WP_184093889.1">
    <property type="nucleotide sequence ID" value="NZ_AP023367.1"/>
</dbReference>
<keyword evidence="9 12" id="KW-1133">Transmembrane helix</keyword>
<dbReference type="Pfam" id="PF01312">
    <property type="entry name" value="Bac_export_2"/>
    <property type="match status" value="1"/>
</dbReference>
<dbReference type="SUPFAM" id="SSF160544">
    <property type="entry name" value="EscU C-terminal domain-like"/>
    <property type="match status" value="1"/>
</dbReference>
<comment type="subcellular location">
    <subcellularLocation>
        <location evidence="1">Cell membrane</location>
        <topology evidence="1">Multi-pass membrane protein</topology>
    </subcellularLocation>
</comment>
<evidence type="ECO:0000256" key="4">
    <source>
        <dbReference type="ARBA" id="ARBA00022448"/>
    </source>
</evidence>
<dbReference type="InterPro" id="IPR006136">
    <property type="entry name" value="FlhB"/>
</dbReference>
<evidence type="ECO:0000256" key="6">
    <source>
        <dbReference type="ARBA" id="ARBA00022692"/>
    </source>
</evidence>
<reference evidence="13 14" key="1">
    <citation type="journal article" date="2016" name="Int. J. Syst. Evol. Microbiol.">
        <title>Descriptions of Anaerotaenia torta gen. nov., sp. nov. and Anaerocolumna cellulosilytica gen. nov., sp. nov. isolated from a methanogenic reactor of cattle waste.</title>
        <authorList>
            <person name="Uek A."/>
            <person name="Ohtaki Y."/>
            <person name="Kaku N."/>
            <person name="Ueki K."/>
        </authorList>
    </citation>
    <scope>NUCLEOTIDE SEQUENCE [LARGE SCALE GENOMIC DNA]</scope>
    <source>
        <strain evidence="13 14">SN021</strain>
    </source>
</reference>
<organism evidence="13 14">
    <name type="scientific">Anaerocolumna cellulosilytica</name>
    <dbReference type="NCBI Taxonomy" id="433286"/>
    <lineage>
        <taxon>Bacteria</taxon>
        <taxon>Bacillati</taxon>
        <taxon>Bacillota</taxon>
        <taxon>Clostridia</taxon>
        <taxon>Lachnospirales</taxon>
        <taxon>Lachnospiraceae</taxon>
        <taxon>Anaerocolumna</taxon>
    </lineage>
</organism>
<keyword evidence="7 12" id="KW-1005">Bacterial flagellum biogenesis</keyword>
<dbReference type="EMBL" id="AP023367">
    <property type="protein sequence ID" value="BCJ95229.1"/>
    <property type="molecule type" value="Genomic_DNA"/>
</dbReference>
<dbReference type="Gene3D" id="3.40.1690.10">
    <property type="entry name" value="secretion proteins EscU"/>
    <property type="match status" value="1"/>
</dbReference>
<evidence type="ECO:0000256" key="11">
    <source>
        <dbReference type="ARBA" id="ARBA00023225"/>
    </source>
</evidence>
<dbReference type="InterPro" id="IPR029025">
    <property type="entry name" value="T3SS_substrate_exporter_C"/>
</dbReference>
<evidence type="ECO:0000256" key="8">
    <source>
        <dbReference type="ARBA" id="ARBA00022927"/>
    </source>
</evidence>
<evidence type="ECO:0000256" key="2">
    <source>
        <dbReference type="ARBA" id="ARBA00010690"/>
    </source>
</evidence>
<keyword evidence="13" id="KW-0282">Flagellum</keyword>
<keyword evidence="11 12" id="KW-1006">Bacterial flagellum protein export</keyword>
<dbReference type="GO" id="GO:0009306">
    <property type="term" value="P:protein secretion"/>
    <property type="evidence" value="ECO:0007669"/>
    <property type="project" value="InterPro"/>
</dbReference>
<proteinExistence type="inferred from homology"/>
<comment type="function">
    <text evidence="12">Required for formation of the rod structure in the basal body of the flagellar apparatus. Together with FliI and FliH, may constitute the export apparatus of flagellin.</text>
</comment>
<feature type="transmembrane region" description="Helical" evidence="12">
    <location>
        <begin position="44"/>
        <end position="65"/>
    </location>
</feature>
<evidence type="ECO:0000256" key="12">
    <source>
        <dbReference type="RuleBase" id="RU364091"/>
    </source>
</evidence>
<keyword evidence="5 12" id="KW-1003">Cell membrane</keyword>
<dbReference type="PANTHER" id="PTHR30531">
    <property type="entry name" value="FLAGELLAR BIOSYNTHETIC PROTEIN FLHB"/>
    <property type="match status" value="1"/>
</dbReference>
<comment type="similarity">
    <text evidence="2 12">Belongs to the type III secretion exporter family.</text>
</comment>
<dbReference type="Gene3D" id="6.10.250.2080">
    <property type="match status" value="1"/>
</dbReference>
<evidence type="ECO:0000256" key="10">
    <source>
        <dbReference type="ARBA" id="ARBA00023136"/>
    </source>
</evidence>
<keyword evidence="8 12" id="KW-0653">Protein transport</keyword>
<keyword evidence="6 12" id="KW-0812">Transmembrane</keyword>
<dbReference type="PANTHER" id="PTHR30531:SF12">
    <property type="entry name" value="FLAGELLAR BIOSYNTHETIC PROTEIN FLHB"/>
    <property type="match status" value="1"/>
</dbReference>
<dbReference type="GO" id="GO:0044780">
    <property type="term" value="P:bacterial-type flagellum assembly"/>
    <property type="evidence" value="ECO:0007669"/>
    <property type="project" value="InterPro"/>
</dbReference>
<dbReference type="GO" id="GO:0005886">
    <property type="term" value="C:plasma membrane"/>
    <property type="evidence" value="ECO:0007669"/>
    <property type="project" value="UniProtKB-SubCell"/>
</dbReference>
<dbReference type="AlphaFoldDB" id="A0A6S6R1L5"/>
<comment type="caution">
    <text evidence="12">Lacks conserved residue(s) required for the propagation of feature annotation.</text>
</comment>
<evidence type="ECO:0000256" key="7">
    <source>
        <dbReference type="ARBA" id="ARBA00022795"/>
    </source>
</evidence>
<name>A0A6S6R1L5_9FIRM</name>
<evidence type="ECO:0000256" key="3">
    <source>
        <dbReference type="ARBA" id="ARBA00021622"/>
    </source>
</evidence>
<evidence type="ECO:0000313" key="13">
    <source>
        <dbReference type="EMBL" id="BCJ95229.1"/>
    </source>
</evidence>
<keyword evidence="14" id="KW-1185">Reference proteome</keyword>
<dbReference type="KEGG" id="acel:acsn021_27980"/>
<evidence type="ECO:0000256" key="9">
    <source>
        <dbReference type="ARBA" id="ARBA00022989"/>
    </source>
</evidence>
<keyword evidence="10 12" id="KW-0472">Membrane</keyword>
<keyword evidence="4 12" id="KW-0813">Transport</keyword>
<dbReference type="Proteomes" id="UP000515561">
    <property type="component" value="Chromosome"/>
</dbReference>
<keyword evidence="13" id="KW-0969">Cilium</keyword>
<protein>
    <recommendedName>
        <fullName evidence="3 12">Flagellar biosynthetic protein FlhB</fullName>
    </recommendedName>
</protein>
<evidence type="ECO:0000256" key="5">
    <source>
        <dbReference type="ARBA" id="ARBA00022475"/>
    </source>
</evidence>
<evidence type="ECO:0000256" key="1">
    <source>
        <dbReference type="ARBA" id="ARBA00004651"/>
    </source>
</evidence>
<feature type="transmembrane region" description="Helical" evidence="12">
    <location>
        <begin position="103"/>
        <end position="124"/>
    </location>
</feature>
<dbReference type="InterPro" id="IPR006135">
    <property type="entry name" value="T3SS_substrate_exporter"/>
</dbReference>
<dbReference type="PRINTS" id="PR00950">
    <property type="entry name" value="TYPE3IMSPROT"/>
</dbReference>
<keyword evidence="13" id="KW-0966">Cell projection</keyword>
<sequence length="366" mass="41484">MERLLKYELQFFAEGSGGEKTEEPTAKKLTDARQEGQVAKSTDLVTAAALFTLFVTLKVFVGTIGKGFLGAFYEFYNNIEKIAGEEFNINTSRALMQEGLLSILKILIPVLIASFFTVVAINLFQVKWKPTAKPLQPKFSKFNPISGMKKIFSKDKVVDLFKELIKIGAILTIAYNTLKNQSAMLLKLYDMELMQAIIFIGNIVIGLGINISIVFLILGLADYLYQKFKFKKDMRMTKQEIKDEYKQSEGDPQIKGKIKAKMREVSQRRMMQSLPEADVVITNPTHFAAAIKYDREKSDAPILLAKGADYLAQKIKEAARENKIHIVENKPLARMLYYNVEIGNEIPPELYQMTAEVLAYVYNLNK</sequence>
<gene>
    <name evidence="12 13" type="primary">flhB</name>
    <name evidence="13" type="ORF">acsn021_27980</name>
</gene>
<evidence type="ECO:0000313" key="14">
    <source>
        <dbReference type="Proteomes" id="UP000515561"/>
    </source>
</evidence>
<dbReference type="NCBIfam" id="TIGR00328">
    <property type="entry name" value="flhB"/>
    <property type="match status" value="1"/>
</dbReference>
<feature type="transmembrane region" description="Helical" evidence="12">
    <location>
        <begin position="196"/>
        <end position="225"/>
    </location>
</feature>
<accession>A0A6S6R1L5</accession>